<keyword evidence="2" id="KW-1185">Reference proteome</keyword>
<comment type="caution">
    <text evidence="1">The sequence shown here is derived from an EMBL/GenBank/DDBJ whole genome shotgun (WGS) entry which is preliminary data.</text>
</comment>
<reference evidence="1 2" key="1">
    <citation type="journal article" date="2019" name="Sci. Rep.">
        <title>Orb-weaving spider Araneus ventricosus genome elucidates the spidroin gene catalogue.</title>
        <authorList>
            <person name="Kono N."/>
            <person name="Nakamura H."/>
            <person name="Ohtoshi R."/>
            <person name="Moran D.A.P."/>
            <person name="Shinohara A."/>
            <person name="Yoshida Y."/>
            <person name="Fujiwara M."/>
            <person name="Mori M."/>
            <person name="Tomita M."/>
            <person name="Arakawa K."/>
        </authorList>
    </citation>
    <scope>NUCLEOTIDE SEQUENCE [LARGE SCALE GENOMIC DNA]</scope>
</reference>
<evidence type="ECO:0000313" key="1">
    <source>
        <dbReference type="EMBL" id="GBN44771.1"/>
    </source>
</evidence>
<name>A0A4Y2P0E7_ARAVE</name>
<dbReference type="EMBL" id="BGPR01130510">
    <property type="protein sequence ID" value="GBN44771.1"/>
    <property type="molecule type" value="Genomic_DNA"/>
</dbReference>
<sequence length="115" mass="13532">MTLRYAIKDRLPPPFPKEIEKILLHCTFSRRKTSKQSHNSIHCIDLDNFYIMEHRYVINVRLPTSSIFKIYRNIKLWQNLSVSTTANSEIYFPKLAAYLQGISITDEQLVAEDGW</sequence>
<proteinExistence type="predicted"/>
<accession>A0A4Y2P0E7</accession>
<protein>
    <submittedName>
        <fullName evidence="1">Uncharacterized protein</fullName>
    </submittedName>
</protein>
<organism evidence="1 2">
    <name type="scientific">Araneus ventricosus</name>
    <name type="common">Orbweaver spider</name>
    <name type="synonym">Epeira ventricosa</name>
    <dbReference type="NCBI Taxonomy" id="182803"/>
    <lineage>
        <taxon>Eukaryota</taxon>
        <taxon>Metazoa</taxon>
        <taxon>Ecdysozoa</taxon>
        <taxon>Arthropoda</taxon>
        <taxon>Chelicerata</taxon>
        <taxon>Arachnida</taxon>
        <taxon>Araneae</taxon>
        <taxon>Araneomorphae</taxon>
        <taxon>Entelegynae</taxon>
        <taxon>Araneoidea</taxon>
        <taxon>Araneidae</taxon>
        <taxon>Araneus</taxon>
    </lineage>
</organism>
<dbReference type="Proteomes" id="UP000499080">
    <property type="component" value="Unassembled WGS sequence"/>
</dbReference>
<evidence type="ECO:0000313" key="2">
    <source>
        <dbReference type="Proteomes" id="UP000499080"/>
    </source>
</evidence>
<gene>
    <name evidence="1" type="ORF">AVEN_161735_1</name>
</gene>
<dbReference type="AlphaFoldDB" id="A0A4Y2P0E7"/>